<dbReference type="InterPro" id="IPR020846">
    <property type="entry name" value="MFS_dom"/>
</dbReference>
<evidence type="ECO:0000313" key="7">
    <source>
        <dbReference type="EMBL" id="MER6975812.1"/>
    </source>
</evidence>
<comment type="subcellular location">
    <subcellularLocation>
        <location evidence="1">Cell membrane</location>
        <topology evidence="1">Multi-pass membrane protein</topology>
    </subcellularLocation>
</comment>
<dbReference type="Pfam" id="PF07690">
    <property type="entry name" value="MFS_1"/>
    <property type="match status" value="1"/>
</dbReference>
<dbReference type="PANTHER" id="PTHR23523:SF2">
    <property type="entry name" value="2-NITROIMIDAZOLE TRANSPORTER"/>
    <property type="match status" value="1"/>
</dbReference>
<keyword evidence="8" id="KW-1185">Reference proteome</keyword>
<feature type="transmembrane region" description="Helical" evidence="5">
    <location>
        <begin position="316"/>
        <end position="337"/>
    </location>
</feature>
<feature type="transmembrane region" description="Helical" evidence="5">
    <location>
        <begin position="381"/>
        <end position="400"/>
    </location>
</feature>
<feature type="transmembrane region" description="Helical" evidence="5">
    <location>
        <begin position="349"/>
        <end position="369"/>
    </location>
</feature>
<gene>
    <name evidence="7" type="ORF">ABT317_01780</name>
</gene>
<dbReference type="PROSITE" id="PS50850">
    <property type="entry name" value="MFS"/>
    <property type="match status" value="1"/>
</dbReference>
<dbReference type="InterPro" id="IPR052524">
    <property type="entry name" value="MFS_Cyanate_Porter"/>
</dbReference>
<feature type="transmembrane region" description="Helical" evidence="5">
    <location>
        <begin position="175"/>
        <end position="197"/>
    </location>
</feature>
<evidence type="ECO:0000256" key="1">
    <source>
        <dbReference type="ARBA" id="ARBA00004651"/>
    </source>
</evidence>
<dbReference type="SUPFAM" id="SSF103473">
    <property type="entry name" value="MFS general substrate transporter"/>
    <property type="match status" value="1"/>
</dbReference>
<dbReference type="Gene3D" id="1.20.1250.20">
    <property type="entry name" value="MFS general substrate transporter like domains"/>
    <property type="match status" value="2"/>
</dbReference>
<dbReference type="Proteomes" id="UP001458415">
    <property type="component" value="Unassembled WGS sequence"/>
</dbReference>
<evidence type="ECO:0000256" key="4">
    <source>
        <dbReference type="ARBA" id="ARBA00023136"/>
    </source>
</evidence>
<feature type="transmembrane region" description="Helical" evidence="5">
    <location>
        <begin position="144"/>
        <end position="163"/>
    </location>
</feature>
<accession>A0ABV1VV50</accession>
<dbReference type="InterPro" id="IPR011701">
    <property type="entry name" value="MFS"/>
</dbReference>
<sequence>MRRSRQPAAVRRRPLPTWLLLVAITAIGINLRAGFGAVPALLDSIGRDLALNGTISALLTSVPVICMGLFAPVAQRLAAWIGPEAATAVLLGVLAVGGLMRLGIGSTWLLLVSTAISGAGMGGVSALIPGLVAHHLPRIPGTATGVYSMAMAGGIALAAWIAGPSAELFGGWRPALALWGLAACLTAVCWSALLPWFSSAPSSRPEAARSGTSGARGRLPWRSPTARWVTAFTTLNMLIGYGGVAWIAPTFVQHGFEAQRAAGLFALFQIIQLIAMVTLPPLTDITRDRRPLLAITVVCTCAGLSVMVLAPTSLALPAVLLFGTGAGGGSSLALVLVQDATATRDEAGRLSAMVLLVSLLAGGTGPLLLGALRDLTGGFTAGYAVLLGLGVLSLLVLPVLRPGRSINDQSRTESFVVYEAGRAVPHRLTDADGDPVGPELDVEQR</sequence>
<reference evidence="7 8" key="1">
    <citation type="submission" date="2024-06" db="EMBL/GenBank/DDBJ databases">
        <title>The Natural Products Discovery Center: Release of the First 8490 Sequenced Strains for Exploring Actinobacteria Biosynthetic Diversity.</title>
        <authorList>
            <person name="Kalkreuter E."/>
            <person name="Kautsar S.A."/>
            <person name="Yang D."/>
            <person name="Bader C.D."/>
            <person name="Teijaro C.N."/>
            <person name="Fluegel L."/>
            <person name="Davis C.M."/>
            <person name="Simpson J.R."/>
            <person name="Lauterbach L."/>
            <person name="Steele A.D."/>
            <person name="Gui C."/>
            <person name="Meng S."/>
            <person name="Li G."/>
            <person name="Viehrig K."/>
            <person name="Ye F."/>
            <person name="Su P."/>
            <person name="Kiefer A.F."/>
            <person name="Nichols A."/>
            <person name="Cepeda A.J."/>
            <person name="Yan W."/>
            <person name="Fan B."/>
            <person name="Jiang Y."/>
            <person name="Adhikari A."/>
            <person name="Zheng C.-J."/>
            <person name="Schuster L."/>
            <person name="Cowan T.M."/>
            <person name="Smanski M.J."/>
            <person name="Chevrette M.G."/>
            <person name="De Carvalho L.P.S."/>
            <person name="Shen B."/>
        </authorList>
    </citation>
    <scope>NUCLEOTIDE SEQUENCE [LARGE SCALE GENOMIC DNA]</scope>
    <source>
        <strain evidence="7 8">NPDC000634</strain>
    </source>
</reference>
<comment type="caution">
    <text evidence="7">The sequence shown here is derived from an EMBL/GenBank/DDBJ whole genome shotgun (WGS) entry which is preliminary data.</text>
</comment>
<feature type="transmembrane region" description="Helical" evidence="5">
    <location>
        <begin position="110"/>
        <end position="132"/>
    </location>
</feature>
<protein>
    <submittedName>
        <fullName evidence="7">MFS transporter</fullName>
    </submittedName>
</protein>
<feature type="transmembrane region" description="Helical" evidence="5">
    <location>
        <begin position="228"/>
        <end position="249"/>
    </location>
</feature>
<feature type="transmembrane region" description="Helical" evidence="5">
    <location>
        <begin position="261"/>
        <end position="279"/>
    </location>
</feature>
<evidence type="ECO:0000313" key="8">
    <source>
        <dbReference type="Proteomes" id="UP001458415"/>
    </source>
</evidence>
<feature type="transmembrane region" description="Helical" evidence="5">
    <location>
        <begin position="85"/>
        <end position="104"/>
    </location>
</feature>
<evidence type="ECO:0000256" key="3">
    <source>
        <dbReference type="ARBA" id="ARBA00022989"/>
    </source>
</evidence>
<feature type="transmembrane region" description="Helical" evidence="5">
    <location>
        <begin position="20"/>
        <end position="42"/>
    </location>
</feature>
<dbReference type="PANTHER" id="PTHR23523">
    <property type="match status" value="1"/>
</dbReference>
<evidence type="ECO:0000256" key="2">
    <source>
        <dbReference type="ARBA" id="ARBA00022692"/>
    </source>
</evidence>
<keyword evidence="3 5" id="KW-1133">Transmembrane helix</keyword>
<dbReference type="InterPro" id="IPR036259">
    <property type="entry name" value="MFS_trans_sf"/>
</dbReference>
<proteinExistence type="predicted"/>
<evidence type="ECO:0000256" key="5">
    <source>
        <dbReference type="SAM" id="Phobius"/>
    </source>
</evidence>
<name>A0ABV1VV50_9ACTN</name>
<organism evidence="7 8">
    <name type="scientific">Streptomyces carpinensis</name>
    <dbReference type="NCBI Taxonomy" id="66369"/>
    <lineage>
        <taxon>Bacteria</taxon>
        <taxon>Bacillati</taxon>
        <taxon>Actinomycetota</taxon>
        <taxon>Actinomycetes</taxon>
        <taxon>Kitasatosporales</taxon>
        <taxon>Streptomycetaceae</taxon>
        <taxon>Streptomyces</taxon>
    </lineage>
</organism>
<dbReference type="EMBL" id="JBEPCU010000011">
    <property type="protein sequence ID" value="MER6975812.1"/>
    <property type="molecule type" value="Genomic_DNA"/>
</dbReference>
<feature type="transmembrane region" description="Helical" evidence="5">
    <location>
        <begin position="291"/>
        <end position="310"/>
    </location>
</feature>
<feature type="transmembrane region" description="Helical" evidence="5">
    <location>
        <begin position="54"/>
        <end position="73"/>
    </location>
</feature>
<dbReference type="RefSeq" id="WP_086725103.1">
    <property type="nucleotide sequence ID" value="NZ_MUBM01000081.1"/>
</dbReference>
<keyword evidence="4 5" id="KW-0472">Membrane</keyword>
<keyword evidence="2 5" id="KW-0812">Transmembrane</keyword>
<evidence type="ECO:0000259" key="6">
    <source>
        <dbReference type="PROSITE" id="PS50850"/>
    </source>
</evidence>
<feature type="domain" description="Major facilitator superfamily (MFS) profile" evidence="6">
    <location>
        <begin position="20"/>
        <end position="405"/>
    </location>
</feature>